<dbReference type="PANTHER" id="PTHR34598">
    <property type="entry name" value="BLL6449 PROTEIN"/>
    <property type="match status" value="1"/>
</dbReference>
<accession>A0ABR1T1V5</accession>
<reference evidence="3 4" key="1">
    <citation type="submission" date="2023-01" db="EMBL/GenBank/DDBJ databases">
        <title>Analysis of 21 Apiospora genomes using comparative genomics revels a genus with tremendous synthesis potential of carbohydrate active enzymes and secondary metabolites.</title>
        <authorList>
            <person name="Sorensen T."/>
        </authorList>
    </citation>
    <scope>NUCLEOTIDE SEQUENCE [LARGE SCALE GENOMIC DNA]</scope>
    <source>
        <strain evidence="3 4">CBS 33761</strain>
    </source>
</reference>
<dbReference type="InterPro" id="IPR044053">
    <property type="entry name" value="AsaB-like"/>
</dbReference>
<name>A0ABR1T1V5_9PEZI</name>
<evidence type="ECO:0000256" key="2">
    <source>
        <dbReference type="SAM" id="MobiDB-lite"/>
    </source>
</evidence>
<keyword evidence="4" id="KW-1185">Reference proteome</keyword>
<protein>
    <submittedName>
        <fullName evidence="3">Uncharacterized protein</fullName>
    </submittedName>
</protein>
<comment type="caution">
    <text evidence="3">The sequence shown here is derived from an EMBL/GenBank/DDBJ whole genome shotgun (WGS) entry which is preliminary data.</text>
</comment>
<feature type="compositionally biased region" description="Basic residues" evidence="2">
    <location>
        <begin position="165"/>
        <end position="184"/>
    </location>
</feature>
<feature type="compositionally biased region" description="Low complexity" evidence="2">
    <location>
        <begin position="77"/>
        <end position="88"/>
    </location>
</feature>
<dbReference type="PANTHER" id="PTHR34598:SF1">
    <property type="entry name" value="PUTATIVE (AFU_ORTHOLOGUE AFUA_3G13140)-RELATED"/>
    <property type="match status" value="1"/>
</dbReference>
<proteinExistence type="inferred from homology"/>
<sequence>MAITPSPVPRGPVTATLNFSHPPLPGVTAVNYVEDPPAGEPKRNLVVNPQPVQINDIRGRESEFSLDHDAFLPIPAPSSSSPDAAPSSNNKKEVVDFNDETSITTNYYPEVKSLLLTHVPNATRVQIFDHTVRRSSTTARRAPRTVHPHRPNRPIRSPTHPPPPPRRRRHPAPGRGHPVPHHQRLAQPQRPPHRVHPLAFASSASFRDRDAIPVEHRYPGGYTGQTAAVAHHPDQKWYYWSGMTPDERLLLECFDSESLRSEGNTEVRGGRTPHSAFEDPRRGRGPMPRGGRVSRLEPWFLDPERSRRTNLVRACFVN</sequence>
<gene>
    <name evidence="3" type="ORF">PG993_008315</name>
</gene>
<dbReference type="NCBIfam" id="NF041278">
    <property type="entry name" value="CmcJ_NvfI_EfuI"/>
    <property type="match status" value="1"/>
</dbReference>
<feature type="compositionally biased region" description="Pro residues" evidence="2">
    <location>
        <begin position="1"/>
        <end position="10"/>
    </location>
</feature>
<organism evidence="3 4">
    <name type="scientific">Apiospora rasikravindrae</name>
    <dbReference type="NCBI Taxonomy" id="990691"/>
    <lineage>
        <taxon>Eukaryota</taxon>
        <taxon>Fungi</taxon>
        <taxon>Dikarya</taxon>
        <taxon>Ascomycota</taxon>
        <taxon>Pezizomycotina</taxon>
        <taxon>Sordariomycetes</taxon>
        <taxon>Xylariomycetidae</taxon>
        <taxon>Amphisphaeriales</taxon>
        <taxon>Apiosporaceae</taxon>
        <taxon>Apiospora</taxon>
    </lineage>
</organism>
<dbReference type="EMBL" id="JAQQWK010000006">
    <property type="protein sequence ID" value="KAK8039904.1"/>
    <property type="molecule type" value="Genomic_DNA"/>
</dbReference>
<dbReference type="Proteomes" id="UP001444661">
    <property type="component" value="Unassembled WGS sequence"/>
</dbReference>
<feature type="region of interest" description="Disordered" evidence="2">
    <location>
        <begin position="1"/>
        <end position="21"/>
    </location>
</feature>
<evidence type="ECO:0000256" key="1">
    <source>
        <dbReference type="ARBA" id="ARBA00023604"/>
    </source>
</evidence>
<feature type="region of interest" description="Disordered" evidence="2">
    <location>
        <begin position="130"/>
        <end position="195"/>
    </location>
</feature>
<evidence type="ECO:0000313" key="3">
    <source>
        <dbReference type="EMBL" id="KAK8039904.1"/>
    </source>
</evidence>
<feature type="region of interest" description="Disordered" evidence="2">
    <location>
        <begin position="70"/>
        <end position="93"/>
    </location>
</feature>
<evidence type="ECO:0000313" key="4">
    <source>
        <dbReference type="Proteomes" id="UP001444661"/>
    </source>
</evidence>
<feature type="compositionally biased region" description="Basic residues" evidence="2">
    <location>
        <begin position="141"/>
        <end position="153"/>
    </location>
</feature>
<feature type="region of interest" description="Disordered" evidence="2">
    <location>
        <begin position="262"/>
        <end position="292"/>
    </location>
</feature>
<comment type="similarity">
    <text evidence="1">Belongs to the asaB hydroxylase/desaturase family.</text>
</comment>